<evidence type="ECO:0000313" key="2">
    <source>
        <dbReference type="EMBL" id="EJV89236.1"/>
    </source>
</evidence>
<dbReference type="PATRIC" id="fig|1053201.3.peg.276"/>
<keyword evidence="1" id="KW-1133">Transmembrane helix</keyword>
<accession>J9CCP5</accession>
<feature type="transmembrane region" description="Helical" evidence="1">
    <location>
        <begin position="21"/>
        <end position="38"/>
    </location>
</feature>
<sequence>MIKSMYVIGQGEGSVKITKEKVIGVIILIALCIPFTAWKESKVKNFPVSIFSSYVEDENPKDYKYTAFVPDFAIWIHGWEKQRSEGEITSYKKGDRTVIVHHPPGNDGFYLYDTNDIREYTQP</sequence>
<keyword evidence="1" id="KW-0812">Transmembrane</keyword>
<organism evidence="2 3">
    <name type="scientific">Bacillus cereus HuA2-1</name>
    <dbReference type="NCBI Taxonomy" id="1053201"/>
    <lineage>
        <taxon>Bacteria</taxon>
        <taxon>Bacillati</taxon>
        <taxon>Bacillota</taxon>
        <taxon>Bacilli</taxon>
        <taxon>Bacillales</taxon>
        <taxon>Bacillaceae</taxon>
        <taxon>Bacillus</taxon>
        <taxon>Bacillus cereus group</taxon>
    </lineage>
</organism>
<evidence type="ECO:0000313" key="3">
    <source>
        <dbReference type="Proteomes" id="UP000004136"/>
    </source>
</evidence>
<evidence type="ECO:0000256" key="1">
    <source>
        <dbReference type="SAM" id="Phobius"/>
    </source>
</evidence>
<dbReference type="HOGENOM" id="CLU_163830_0_0_9"/>
<name>J9CCP5_BACCE</name>
<keyword evidence="1" id="KW-0472">Membrane</keyword>
<evidence type="ECO:0008006" key="4">
    <source>
        <dbReference type="Google" id="ProtNLM"/>
    </source>
</evidence>
<protein>
    <recommendedName>
        <fullName evidence="4">Outer surface protein</fullName>
    </recommendedName>
</protein>
<dbReference type="EMBL" id="AHDV01000004">
    <property type="protein sequence ID" value="EJV89236.1"/>
    <property type="molecule type" value="Genomic_DNA"/>
</dbReference>
<dbReference type="Proteomes" id="UP000004136">
    <property type="component" value="Unassembled WGS sequence"/>
</dbReference>
<gene>
    <name evidence="2" type="ORF">IG3_00271</name>
</gene>
<comment type="caution">
    <text evidence="2">The sequence shown here is derived from an EMBL/GenBank/DDBJ whole genome shotgun (WGS) entry which is preliminary data.</text>
</comment>
<dbReference type="AlphaFoldDB" id="J9CCP5"/>
<proteinExistence type="predicted"/>
<reference evidence="2 3" key="1">
    <citation type="submission" date="2012-04" db="EMBL/GenBank/DDBJ databases">
        <title>The Genome Sequence of Bacillus cereus HuA2-1.</title>
        <authorList>
            <consortium name="The Broad Institute Genome Sequencing Platform"/>
            <consortium name="The Broad Institute Genome Sequencing Center for Infectious Disease"/>
            <person name="Feldgarden M."/>
            <person name="Van der Auwera G.A."/>
            <person name="Mahillon J."/>
            <person name="Duprez V."/>
            <person name="Timmery S."/>
            <person name="Mattelet C."/>
            <person name="Dierick K."/>
            <person name="Sun M."/>
            <person name="Yu Z."/>
            <person name="Zhu L."/>
            <person name="Hu X."/>
            <person name="Shank E.B."/>
            <person name="Swiecicka I."/>
            <person name="Hansen B.M."/>
            <person name="Andrup L."/>
            <person name="Young S.K."/>
            <person name="Zeng Q."/>
            <person name="Gargeya S."/>
            <person name="Fitzgerald M."/>
            <person name="Haas B."/>
            <person name="Abouelleil A."/>
            <person name="Alvarado L."/>
            <person name="Arachchi H.M."/>
            <person name="Berlin A."/>
            <person name="Chapman S.B."/>
            <person name="Goldberg J."/>
            <person name="Griggs A."/>
            <person name="Gujja S."/>
            <person name="Hansen M."/>
            <person name="Howarth C."/>
            <person name="Imamovic A."/>
            <person name="Larimer J."/>
            <person name="McCowen C."/>
            <person name="Montmayeur A."/>
            <person name="Murphy C."/>
            <person name="Neiman D."/>
            <person name="Pearson M."/>
            <person name="Priest M."/>
            <person name="Roberts A."/>
            <person name="Saif S."/>
            <person name="Shea T."/>
            <person name="Sisk P."/>
            <person name="Sykes S."/>
            <person name="Wortman J."/>
            <person name="Nusbaum C."/>
            <person name="Birren B."/>
        </authorList>
    </citation>
    <scope>NUCLEOTIDE SEQUENCE [LARGE SCALE GENOMIC DNA]</scope>
    <source>
        <strain evidence="2 3">HuA2-1</strain>
    </source>
</reference>